<sequence>MSEWISIFRTGTHTDMAGNIKEWTEHDLDTIVAKYDPAEHSAPEVIGHPEHNSPAWGWVEGLKREGQLLYMKAKDRAPEFVEMLKKGLFRKRSISLYPDLTLRHVGWLGATPPAVKGLPDVAFGEAEEGVMEFTLNCNKGCRKTGCNIFTEKEGDMPGEKEEAQAKIELEVEKRLAAERKKIEAQFAEAQAEKAKSAEFAEAQKKKEADIAAREKALADREKALKCDEIKSFCEGLLKEGKLTPAMVKHGLVNFMETLSEQKAGPMQFAEGAAKQTPLEFMKTFLSGFGKQIEFSEVATRDKDVKKGGNAAEKLGELTKQKMHERKDLSYNQAFAEVQIENRELALEYAEELRA</sequence>
<proteinExistence type="predicted"/>
<evidence type="ECO:0000256" key="1">
    <source>
        <dbReference type="SAM" id="Coils"/>
    </source>
</evidence>
<organism evidence="2 3">
    <name type="scientific">Kuenenia stuttgartiensis</name>
    <dbReference type="NCBI Taxonomy" id="174633"/>
    <lineage>
        <taxon>Bacteria</taxon>
        <taxon>Pseudomonadati</taxon>
        <taxon>Planctomycetota</taxon>
        <taxon>Candidatus Brocadiia</taxon>
        <taxon>Candidatus Brocadiales</taxon>
        <taxon>Candidatus Brocadiaceae</taxon>
        <taxon>Candidatus Kuenenia</taxon>
    </lineage>
</organism>
<accession>A0A6G7GPW7</accession>
<reference evidence="2 3" key="1">
    <citation type="submission" date="2020-02" db="EMBL/GenBank/DDBJ databases">
        <title>Newly sequenced genome of strain CSTR1 showed variability in Candidatus Kuenenia stuttgartiensis genomes.</title>
        <authorList>
            <person name="Ding C."/>
            <person name="Adrian L."/>
        </authorList>
    </citation>
    <scope>NUCLEOTIDE SEQUENCE [LARGE SCALE GENOMIC DNA]</scope>
    <source>
        <strain evidence="2 3">CSTR1</strain>
    </source>
</reference>
<feature type="coiled-coil region" evidence="1">
    <location>
        <begin position="160"/>
        <end position="197"/>
    </location>
</feature>
<dbReference type="RefSeq" id="WP_164994803.1">
    <property type="nucleotide sequence ID" value="NZ_CP049055.1"/>
</dbReference>
<dbReference type="EMBL" id="CP049055">
    <property type="protein sequence ID" value="QII11237.1"/>
    <property type="molecule type" value="Genomic_DNA"/>
</dbReference>
<evidence type="ECO:0000313" key="2">
    <source>
        <dbReference type="EMBL" id="QII11237.1"/>
    </source>
</evidence>
<gene>
    <name evidence="2" type="ORF">KsCSTR_18580</name>
</gene>
<name>A0A6G7GPW7_KUEST</name>
<evidence type="ECO:0000313" key="3">
    <source>
        <dbReference type="Proteomes" id="UP000501926"/>
    </source>
</evidence>
<protein>
    <recommendedName>
        <fullName evidence="4">Peptidase</fullName>
    </recommendedName>
</protein>
<keyword evidence="1" id="KW-0175">Coiled coil</keyword>
<dbReference type="Proteomes" id="UP000501926">
    <property type="component" value="Chromosome"/>
</dbReference>
<dbReference type="AlphaFoldDB" id="A0A6G7GPW7"/>
<evidence type="ECO:0008006" key="4">
    <source>
        <dbReference type="Google" id="ProtNLM"/>
    </source>
</evidence>